<evidence type="ECO:0000256" key="1">
    <source>
        <dbReference type="SAM" id="MobiDB-lite"/>
    </source>
</evidence>
<dbReference type="EMBL" id="JAKXMK010000037">
    <property type="protein sequence ID" value="MCH6170869.1"/>
    <property type="molecule type" value="Genomic_DNA"/>
</dbReference>
<feature type="region of interest" description="Disordered" evidence="1">
    <location>
        <begin position="26"/>
        <end position="70"/>
    </location>
</feature>
<proteinExistence type="predicted"/>
<organism evidence="2 3">
    <name type="scientific">Pseudonocardia alaniniphila</name>
    <dbReference type="NCBI Taxonomy" id="75291"/>
    <lineage>
        <taxon>Bacteria</taxon>
        <taxon>Bacillati</taxon>
        <taxon>Actinomycetota</taxon>
        <taxon>Actinomycetes</taxon>
        <taxon>Pseudonocardiales</taxon>
        <taxon>Pseudonocardiaceae</taxon>
        <taxon>Pseudonocardia</taxon>
    </lineage>
</organism>
<reference evidence="2 3" key="1">
    <citation type="submission" date="2022-03" db="EMBL/GenBank/DDBJ databases">
        <title>Pseudonocardia alaer sp. nov., a novel actinomycete isolated from reed forest soil.</title>
        <authorList>
            <person name="Wang L."/>
        </authorList>
    </citation>
    <scope>NUCLEOTIDE SEQUENCE [LARGE SCALE GENOMIC DNA]</scope>
    <source>
        <strain evidence="2 3">Y-16303</strain>
    </source>
</reference>
<feature type="compositionally biased region" description="Polar residues" evidence="1">
    <location>
        <begin position="41"/>
        <end position="57"/>
    </location>
</feature>
<comment type="caution">
    <text evidence="2">The sequence shown here is derived from an EMBL/GenBank/DDBJ whole genome shotgun (WGS) entry which is preliminary data.</text>
</comment>
<gene>
    <name evidence="2" type="ORF">MMF94_34650</name>
</gene>
<accession>A0ABS9TQQ0</accession>
<dbReference type="RefSeq" id="WP_241041676.1">
    <property type="nucleotide sequence ID" value="NZ_BAAAJF010000017.1"/>
</dbReference>
<sequence length="70" mass="7559">MTTTLNPSFDHRADERGNVIRVTTLNPPFDHRRHQYGSGTGTVPATLNPAITTSQPQPAEHATPPADRAA</sequence>
<name>A0ABS9TQQ0_9PSEU</name>
<keyword evidence="3" id="KW-1185">Reference proteome</keyword>
<dbReference type="Proteomes" id="UP001299970">
    <property type="component" value="Unassembled WGS sequence"/>
</dbReference>
<evidence type="ECO:0000313" key="3">
    <source>
        <dbReference type="Proteomes" id="UP001299970"/>
    </source>
</evidence>
<evidence type="ECO:0000313" key="2">
    <source>
        <dbReference type="EMBL" id="MCH6170869.1"/>
    </source>
</evidence>
<protein>
    <submittedName>
        <fullName evidence="2">Uncharacterized protein</fullName>
    </submittedName>
</protein>